<evidence type="ECO:0000313" key="2">
    <source>
        <dbReference type="EMBL" id="TYA92276.1"/>
    </source>
</evidence>
<reference evidence="2 3" key="1">
    <citation type="submission" date="2019-08" db="EMBL/GenBank/DDBJ databases">
        <title>Seonamhaeicola sediminis sp. nov., isolated from marine sediment.</title>
        <authorList>
            <person name="Cao W.R."/>
        </authorList>
    </citation>
    <scope>NUCLEOTIDE SEQUENCE [LARGE SCALE GENOMIC DNA]</scope>
    <source>
        <strain evidence="2 3">B011</strain>
    </source>
</reference>
<sequence length="185" mass="21186">MKRNKIIRTTLALNRFTFWLSIVAGIALIFGISYVFIFPESYPDIKIRNDGNPSTLFFCTDCDYTSKSTLLSEVRSGMKLWILLRLSVIGSLFILCIYKTIKILKSVRDYKTFHSQNRLYFKQIAKYTLAIAILGTFNFIDEGQYGIGLEIGFPIHVFGVALFCLSMSEVFKEGQLLQEDKDAMI</sequence>
<protein>
    <submittedName>
        <fullName evidence="2">DUF2975 domain-containing protein</fullName>
    </submittedName>
</protein>
<accession>A0A5D0J9N1</accession>
<keyword evidence="1" id="KW-0472">Membrane</keyword>
<comment type="caution">
    <text evidence="2">The sequence shown here is derived from an EMBL/GenBank/DDBJ whole genome shotgun (WGS) entry which is preliminary data.</text>
</comment>
<dbReference type="InterPro" id="IPR021354">
    <property type="entry name" value="DUF2975"/>
</dbReference>
<dbReference type="EMBL" id="VSDQ01000163">
    <property type="protein sequence ID" value="TYA92276.1"/>
    <property type="molecule type" value="Genomic_DNA"/>
</dbReference>
<dbReference type="OrthoDB" id="1444072at2"/>
<evidence type="ECO:0000256" key="1">
    <source>
        <dbReference type="SAM" id="Phobius"/>
    </source>
</evidence>
<feature type="transmembrane region" description="Helical" evidence="1">
    <location>
        <begin position="119"/>
        <end position="140"/>
    </location>
</feature>
<organism evidence="2 3">
    <name type="scientific">Seonamhaeicola marinus</name>
    <dbReference type="NCBI Taxonomy" id="1912246"/>
    <lineage>
        <taxon>Bacteria</taxon>
        <taxon>Pseudomonadati</taxon>
        <taxon>Bacteroidota</taxon>
        <taxon>Flavobacteriia</taxon>
        <taxon>Flavobacteriales</taxon>
        <taxon>Flavobacteriaceae</taxon>
    </lineage>
</organism>
<dbReference type="AlphaFoldDB" id="A0A5D0J9N1"/>
<keyword evidence="1" id="KW-1133">Transmembrane helix</keyword>
<proteinExistence type="predicted"/>
<feature type="transmembrane region" description="Helical" evidence="1">
    <location>
        <begin position="146"/>
        <end position="165"/>
    </location>
</feature>
<dbReference type="Proteomes" id="UP000323930">
    <property type="component" value="Unassembled WGS sequence"/>
</dbReference>
<dbReference type="Pfam" id="PF11188">
    <property type="entry name" value="DUF2975"/>
    <property type="match status" value="1"/>
</dbReference>
<evidence type="ECO:0000313" key="3">
    <source>
        <dbReference type="Proteomes" id="UP000323930"/>
    </source>
</evidence>
<gene>
    <name evidence="2" type="ORF">FUA24_02255</name>
</gene>
<feature type="transmembrane region" description="Helical" evidence="1">
    <location>
        <begin position="12"/>
        <end position="37"/>
    </location>
</feature>
<keyword evidence="3" id="KW-1185">Reference proteome</keyword>
<feature type="transmembrane region" description="Helical" evidence="1">
    <location>
        <begin position="80"/>
        <end position="98"/>
    </location>
</feature>
<keyword evidence="1" id="KW-0812">Transmembrane</keyword>
<name>A0A5D0J9N1_9FLAO</name>
<dbReference type="RefSeq" id="WP_148539882.1">
    <property type="nucleotide sequence ID" value="NZ_VSDQ01000163.1"/>
</dbReference>